<dbReference type="InterPro" id="IPR003115">
    <property type="entry name" value="ParB_N"/>
</dbReference>
<keyword evidence="3" id="KW-0614">Plasmid</keyword>
<dbReference type="InterPro" id="IPR050336">
    <property type="entry name" value="Chromosome_partition/occlusion"/>
</dbReference>
<comment type="similarity">
    <text evidence="1">Belongs to the ParB family.</text>
</comment>
<gene>
    <name evidence="3" type="ORF">AADV58_17355</name>
</gene>
<protein>
    <submittedName>
        <fullName evidence="3">ParB/RepB/Spo0J family partition protein</fullName>
    </submittedName>
</protein>
<geneLocation type="plasmid" evidence="3 4">
    <name>unnamed1</name>
</geneLocation>
<reference evidence="3 4" key="1">
    <citation type="submission" date="2024-04" db="EMBL/GenBank/DDBJ databases">
        <title>Dissimilatory iodate-reducing microorganisms contribute to the enrichment of iodine in groundwater.</title>
        <authorList>
            <person name="Jiang Z."/>
        </authorList>
    </citation>
    <scope>NUCLEOTIDE SEQUENCE [LARGE SCALE GENOMIC DNA]</scope>
    <source>
        <strain evidence="3 4">NCP973</strain>
        <plasmid evidence="3 4">unnamed1</plasmid>
    </source>
</reference>
<dbReference type="Gene3D" id="3.90.1530.30">
    <property type="match status" value="1"/>
</dbReference>
<sequence>MSSALAIQKRVTLDQPSLSTHEIPCDKISKSPYQCRVGISRDQVAVIAESIQKSGLQDPITVRPTGGGYELVTGEHRLEACRLLGKETVTAIIRPLADADAAKMVLSNNALRSNLSDWETFQHIQLLLRSGFATESELAVVVGKSRSIISKLMAFGCFSEEAQAIVAANPGRFGAAMASELRASGYCSTHPELVVEAFRLVEGASLTQDGVVSWVRNRVTPPQNKPTKTRTFKVGQHKVSIAYYGDAVRISCKSIDPAALDPLLEKALRSYIDDGDQPPKKNGRKPQ</sequence>
<accession>A0ABZ2XLM8</accession>
<dbReference type="Pfam" id="PF02195">
    <property type="entry name" value="ParB_N"/>
    <property type="match status" value="1"/>
</dbReference>
<organism evidence="3 4">
    <name type="scientific">Azonexus hydrophilus</name>
    <dbReference type="NCBI Taxonomy" id="418702"/>
    <lineage>
        <taxon>Bacteria</taxon>
        <taxon>Pseudomonadati</taxon>
        <taxon>Pseudomonadota</taxon>
        <taxon>Betaproteobacteria</taxon>
        <taxon>Rhodocyclales</taxon>
        <taxon>Azonexaceae</taxon>
        <taxon>Azonexus</taxon>
    </lineage>
</organism>
<proteinExistence type="inferred from homology"/>
<keyword evidence="4" id="KW-1185">Reference proteome</keyword>
<dbReference type="EMBL" id="CP151407">
    <property type="protein sequence ID" value="WZJ23524.1"/>
    <property type="molecule type" value="Genomic_DNA"/>
</dbReference>
<dbReference type="PANTHER" id="PTHR33375:SF1">
    <property type="entry name" value="CHROMOSOME-PARTITIONING PROTEIN PARB-RELATED"/>
    <property type="match status" value="1"/>
</dbReference>
<evidence type="ECO:0000259" key="2">
    <source>
        <dbReference type="SMART" id="SM00470"/>
    </source>
</evidence>
<dbReference type="NCBIfam" id="TIGR00180">
    <property type="entry name" value="parB_part"/>
    <property type="match status" value="1"/>
</dbReference>
<dbReference type="Gene3D" id="1.10.10.2830">
    <property type="match status" value="1"/>
</dbReference>
<dbReference type="SMART" id="SM00470">
    <property type="entry name" value="ParB"/>
    <property type="match status" value="1"/>
</dbReference>
<dbReference type="SUPFAM" id="SSF110849">
    <property type="entry name" value="ParB/Sulfiredoxin"/>
    <property type="match status" value="1"/>
</dbReference>
<evidence type="ECO:0000256" key="1">
    <source>
        <dbReference type="ARBA" id="ARBA00006295"/>
    </source>
</evidence>
<dbReference type="InterPro" id="IPR004437">
    <property type="entry name" value="ParB/RepB/Spo0J"/>
</dbReference>
<dbReference type="Proteomes" id="UP001479520">
    <property type="component" value="Plasmid unnamed1"/>
</dbReference>
<evidence type="ECO:0000313" key="4">
    <source>
        <dbReference type="Proteomes" id="UP001479520"/>
    </source>
</evidence>
<evidence type="ECO:0000313" key="3">
    <source>
        <dbReference type="EMBL" id="WZJ23524.1"/>
    </source>
</evidence>
<dbReference type="SUPFAM" id="SSF109709">
    <property type="entry name" value="KorB DNA-binding domain-like"/>
    <property type="match status" value="1"/>
</dbReference>
<dbReference type="InterPro" id="IPR036086">
    <property type="entry name" value="ParB/Sulfiredoxin_sf"/>
</dbReference>
<feature type="domain" description="ParB-like N-terminal" evidence="2">
    <location>
        <begin position="21"/>
        <end position="110"/>
    </location>
</feature>
<dbReference type="RefSeq" id="WP_341744836.1">
    <property type="nucleotide sequence ID" value="NZ_CP151407.1"/>
</dbReference>
<dbReference type="PANTHER" id="PTHR33375">
    <property type="entry name" value="CHROMOSOME-PARTITIONING PROTEIN PARB-RELATED"/>
    <property type="match status" value="1"/>
</dbReference>
<name>A0ABZ2XLM8_9RHOO</name>